<dbReference type="PROSITE" id="PS00484">
    <property type="entry name" value="THYROGLOBULIN_1_1"/>
    <property type="match status" value="2"/>
</dbReference>
<gene>
    <name evidence="10" type="ORF">pdam_00015967</name>
</gene>
<dbReference type="Pfam" id="PF00095">
    <property type="entry name" value="WAP"/>
    <property type="match status" value="1"/>
</dbReference>
<evidence type="ECO:0000313" key="11">
    <source>
        <dbReference type="Proteomes" id="UP000275408"/>
    </source>
</evidence>
<dbReference type="AlphaFoldDB" id="A0A3M6THK3"/>
<feature type="region of interest" description="Disordered" evidence="6">
    <location>
        <begin position="848"/>
        <end position="897"/>
    </location>
</feature>
<keyword evidence="7" id="KW-0812">Transmembrane</keyword>
<dbReference type="SMART" id="SM00217">
    <property type="entry name" value="WAP"/>
    <property type="match status" value="1"/>
</dbReference>
<evidence type="ECO:0000256" key="6">
    <source>
        <dbReference type="SAM" id="MobiDB-lite"/>
    </source>
</evidence>
<keyword evidence="3" id="KW-0677">Repeat</keyword>
<evidence type="ECO:0000313" key="10">
    <source>
        <dbReference type="EMBL" id="RMX40734.1"/>
    </source>
</evidence>
<dbReference type="Pfam" id="PF00086">
    <property type="entry name" value="Thyroglobulin_1"/>
    <property type="match status" value="3"/>
</dbReference>
<feature type="region of interest" description="Disordered" evidence="6">
    <location>
        <begin position="519"/>
        <end position="615"/>
    </location>
</feature>
<feature type="compositionally biased region" description="Basic residues" evidence="6">
    <location>
        <begin position="578"/>
        <end position="587"/>
    </location>
</feature>
<dbReference type="PROSITE" id="PS51390">
    <property type="entry name" value="WAP"/>
    <property type="match status" value="1"/>
</dbReference>
<comment type="subcellular location">
    <subcellularLocation>
        <location evidence="1">Secreted</location>
    </subcellularLocation>
</comment>
<feature type="transmembrane region" description="Helical" evidence="7">
    <location>
        <begin position="812"/>
        <end position="837"/>
    </location>
</feature>
<dbReference type="Gene3D" id="4.10.75.10">
    <property type="entry name" value="Elafin-like"/>
    <property type="match status" value="1"/>
</dbReference>
<evidence type="ECO:0000256" key="3">
    <source>
        <dbReference type="ARBA" id="ARBA00022737"/>
    </source>
</evidence>
<dbReference type="Gene3D" id="4.10.800.10">
    <property type="entry name" value="Thyroglobulin type-1"/>
    <property type="match status" value="3"/>
</dbReference>
<feature type="disulfide bond" evidence="5">
    <location>
        <begin position="309"/>
        <end position="316"/>
    </location>
</feature>
<keyword evidence="7" id="KW-1133">Transmembrane helix</keyword>
<dbReference type="InterPro" id="IPR043159">
    <property type="entry name" value="Lectin_gal-bd_sf"/>
</dbReference>
<feature type="compositionally biased region" description="Basic and acidic residues" evidence="6">
    <location>
        <begin position="594"/>
        <end position="605"/>
    </location>
</feature>
<keyword evidence="11" id="KW-1185">Reference proteome</keyword>
<reference evidence="10 11" key="1">
    <citation type="journal article" date="2018" name="Sci. Rep.">
        <title>Comparative analysis of the Pocillopora damicornis genome highlights role of immune system in coral evolution.</title>
        <authorList>
            <person name="Cunning R."/>
            <person name="Bay R.A."/>
            <person name="Gillette P."/>
            <person name="Baker A.C."/>
            <person name="Traylor-Knowles N."/>
        </authorList>
    </citation>
    <scope>NUCLEOTIDE SEQUENCE [LARGE SCALE GENOMIC DNA]</scope>
    <source>
        <strain evidence="10">RSMAS</strain>
        <tissue evidence="10">Whole animal</tissue>
    </source>
</reference>
<feature type="disulfide bond" evidence="5">
    <location>
        <begin position="181"/>
        <end position="188"/>
    </location>
</feature>
<dbReference type="CDD" id="cd00199">
    <property type="entry name" value="WAP"/>
    <property type="match status" value="1"/>
</dbReference>
<evidence type="ECO:0000256" key="1">
    <source>
        <dbReference type="ARBA" id="ARBA00004613"/>
    </source>
</evidence>
<proteinExistence type="predicted"/>
<dbReference type="CDD" id="cd00191">
    <property type="entry name" value="TY"/>
    <property type="match status" value="3"/>
</dbReference>
<dbReference type="GO" id="GO:0030414">
    <property type="term" value="F:peptidase inhibitor activity"/>
    <property type="evidence" value="ECO:0007669"/>
    <property type="project" value="InterPro"/>
</dbReference>
<dbReference type="InterPro" id="IPR000716">
    <property type="entry name" value="Thyroglobulin_1"/>
</dbReference>
<dbReference type="SMART" id="SM00211">
    <property type="entry name" value="TY"/>
    <property type="match status" value="3"/>
</dbReference>
<dbReference type="GO" id="GO:0005615">
    <property type="term" value="C:extracellular space"/>
    <property type="evidence" value="ECO:0007669"/>
    <property type="project" value="TreeGrafter"/>
</dbReference>
<sequence length="897" mass="101020">MLRCRRGTILYFMDIKANHVQAPNHKCSRHRENHGNNTVARNRLCNVTKMIEELRSRCQGRKDCWIKLSGSLIGKACTREVAFLRVKYTCEQVCPQNQPLLSNCNQRLCEDVRCDNRRNVRCRVNPCGTCRPECYDVEGNKVQTPRALTKCEYQRREMRHQSFRGHVPRCKEDGSFAEIQCYHEVKICWCVDKEGRERNGTRQKGAPSNCSAGGQVLSPCQTAQLSNRDLKKHLRVMSKRYERTAKTLRLRAQNATQRRQQRNESWQNIRQWSQRARTCRKLARITRQHAVNTTVPNCAADGSYDSKQCAWSKKFCWCVDENGGPRGKKQLKRYEKLNCSRTAADKPGMCPVMPTSAAYRCKSQCATDADCEGEHKCCMMGCGRRCVPPNEPVCPKDKPFKLCIYDKCLSSPGCFNHPTAYCRMNYCGGCVAEYFDKQNRKVDCSNGKERSLILQIILMHITILHDFTVLIIMMIIPAIFSDGTQCQIQRHSASEVYKKKFFGVFGTLPVVIPGSQVEDYGPGSVGGQDENGGSQTGINVGNPGIQNGFGNGALGSSGSRGSRGPCGFSGSSGSSGSRRFRTRRRGKGSINGFRKGDQSGQERRTSNNNENNGREEDLGVFIPVCNSKDGAFITEQCNTTAGVCWCVDGNGREILNTREKVERGKRNCTAAVIKFKSDEKKGEGKKGQNELRVAKVTLRLAGDYDEVAANKERFIRYVEDEIVKKSNNRIKKKQIRNIKLEREGIKVTFEIVEDSESTATLDEILVTLESHIRSKNFVVKMQDKEYPSDGAFHVSLYVQRDDDRKESEPKRLLAMIDAATIGAFSGIILFGAVLFVLKLCLRRKKKDPENWQDKVEEKPPVEQYVMPGPEAVTNLPPKTGPELETGLSSKPDSQDHV</sequence>
<feature type="domain" description="WAP" evidence="9">
    <location>
        <begin position="343"/>
        <end position="390"/>
    </location>
</feature>
<comment type="caution">
    <text evidence="10">The sequence shown here is derived from an EMBL/GenBank/DDBJ whole genome shotgun (WGS) entry which is preliminary data.</text>
</comment>
<feature type="domain" description="Thyroglobulin type-1" evidence="8">
    <location>
        <begin position="148"/>
        <end position="210"/>
    </location>
</feature>
<dbReference type="PANTHER" id="PTHR12352:SF3">
    <property type="entry name" value="NIDOGEN-2"/>
    <property type="match status" value="1"/>
</dbReference>
<feature type="domain" description="Thyroglobulin type-1" evidence="8">
    <location>
        <begin position="276"/>
        <end position="339"/>
    </location>
</feature>
<accession>A0A3M6THK3</accession>
<keyword evidence="7" id="KW-0472">Membrane</keyword>
<dbReference type="GO" id="GO:0007160">
    <property type="term" value="P:cell-matrix adhesion"/>
    <property type="evidence" value="ECO:0007669"/>
    <property type="project" value="TreeGrafter"/>
</dbReference>
<evidence type="ECO:0000259" key="9">
    <source>
        <dbReference type="PROSITE" id="PS51390"/>
    </source>
</evidence>
<evidence type="ECO:0008006" key="12">
    <source>
        <dbReference type="Google" id="ProtNLM"/>
    </source>
</evidence>
<protein>
    <recommendedName>
        <fullName evidence="12">Thyroglobulin type-1 domain-containing protein</fullName>
    </recommendedName>
</protein>
<feature type="disulfide bond" evidence="5">
    <location>
        <begin position="190"/>
        <end position="210"/>
    </location>
</feature>
<keyword evidence="2" id="KW-0964">Secreted</keyword>
<feature type="disulfide bond" evidence="5">
    <location>
        <begin position="637"/>
        <end position="644"/>
    </location>
</feature>
<comment type="caution">
    <text evidence="5">Lacks conserved residue(s) required for the propagation of feature annotation.</text>
</comment>
<evidence type="ECO:0000256" key="5">
    <source>
        <dbReference type="PROSITE-ProRule" id="PRU00500"/>
    </source>
</evidence>
<evidence type="ECO:0000259" key="8">
    <source>
        <dbReference type="PROSITE" id="PS51162"/>
    </source>
</evidence>
<evidence type="ECO:0000256" key="4">
    <source>
        <dbReference type="ARBA" id="ARBA00023157"/>
    </source>
</evidence>
<feature type="compositionally biased region" description="Low complexity" evidence="6">
    <location>
        <begin position="556"/>
        <end position="577"/>
    </location>
</feature>
<evidence type="ECO:0000256" key="2">
    <source>
        <dbReference type="ARBA" id="ARBA00022525"/>
    </source>
</evidence>
<dbReference type="OrthoDB" id="4473401at2759"/>
<dbReference type="InterPro" id="IPR036645">
    <property type="entry name" value="Elafin-like_sf"/>
</dbReference>
<dbReference type="EMBL" id="RCHS01003581">
    <property type="protein sequence ID" value="RMX40734.1"/>
    <property type="molecule type" value="Genomic_DNA"/>
</dbReference>
<dbReference type="InterPro" id="IPR036857">
    <property type="entry name" value="Thyroglobulin_1_sf"/>
</dbReference>
<dbReference type="Proteomes" id="UP000275408">
    <property type="component" value="Unassembled WGS sequence"/>
</dbReference>
<dbReference type="SUPFAM" id="SSF57256">
    <property type="entry name" value="Elafin-like"/>
    <property type="match status" value="1"/>
</dbReference>
<dbReference type="Gene3D" id="2.60.120.740">
    <property type="match status" value="1"/>
</dbReference>
<feature type="disulfide bond" evidence="5">
    <location>
        <begin position="279"/>
        <end position="298"/>
    </location>
</feature>
<feature type="disulfide bond" evidence="5">
    <location>
        <begin position="151"/>
        <end position="170"/>
    </location>
</feature>
<evidence type="ECO:0000256" key="7">
    <source>
        <dbReference type="SAM" id="Phobius"/>
    </source>
</evidence>
<dbReference type="SUPFAM" id="SSF57610">
    <property type="entry name" value="Thyroglobulin type-1 domain"/>
    <property type="match status" value="3"/>
</dbReference>
<organism evidence="10 11">
    <name type="scientific">Pocillopora damicornis</name>
    <name type="common">Cauliflower coral</name>
    <name type="synonym">Millepora damicornis</name>
    <dbReference type="NCBI Taxonomy" id="46731"/>
    <lineage>
        <taxon>Eukaryota</taxon>
        <taxon>Metazoa</taxon>
        <taxon>Cnidaria</taxon>
        <taxon>Anthozoa</taxon>
        <taxon>Hexacorallia</taxon>
        <taxon>Scleractinia</taxon>
        <taxon>Astrocoeniina</taxon>
        <taxon>Pocilloporidae</taxon>
        <taxon>Pocillopora</taxon>
    </lineage>
</organism>
<keyword evidence="4 5" id="KW-1015">Disulfide bond</keyword>
<dbReference type="InterPro" id="IPR008197">
    <property type="entry name" value="WAP_dom"/>
</dbReference>
<dbReference type="PANTHER" id="PTHR12352">
    <property type="entry name" value="SECRETED MODULAR CALCIUM-BINDING PROTEIN"/>
    <property type="match status" value="1"/>
</dbReference>
<name>A0A3M6THK3_POCDA</name>
<feature type="domain" description="Thyroglobulin type-1" evidence="8">
    <location>
        <begin position="563"/>
        <end position="668"/>
    </location>
</feature>
<feature type="compositionally biased region" description="Basic and acidic residues" evidence="6">
    <location>
        <begin position="848"/>
        <end position="860"/>
    </location>
</feature>
<dbReference type="PROSITE" id="PS51162">
    <property type="entry name" value="THYROGLOBULIN_1_2"/>
    <property type="match status" value="3"/>
</dbReference>
<dbReference type="InterPro" id="IPR051950">
    <property type="entry name" value="Dev_reg/Prot_inhib"/>
</dbReference>
<dbReference type="GO" id="GO:0005604">
    <property type="term" value="C:basement membrane"/>
    <property type="evidence" value="ECO:0007669"/>
    <property type="project" value="TreeGrafter"/>
</dbReference>